<dbReference type="InterPro" id="IPR000073">
    <property type="entry name" value="AB_hydrolase_1"/>
</dbReference>
<dbReference type="PRINTS" id="PR00111">
    <property type="entry name" value="ABHYDROLASE"/>
</dbReference>
<keyword evidence="4" id="KW-1185">Reference proteome</keyword>
<dbReference type="PANTHER" id="PTHR37017">
    <property type="entry name" value="AB HYDROLASE-1 DOMAIN-CONTAINING PROTEIN-RELATED"/>
    <property type="match status" value="1"/>
</dbReference>
<dbReference type="SUPFAM" id="SSF53474">
    <property type="entry name" value="alpha/beta-Hydrolases"/>
    <property type="match status" value="1"/>
</dbReference>
<sequence>MATYVLVHGGFDSGRRWIPVATLLRQVGHRVYTPTLLGIGERAHLASSETGLYAQVQDVIELFHTNDLRDVILVGHSYGGMVITAIAGEIPDRIAHLIYLDAMAPHDGEAVADIIPRLVNRMRKQAVAHGDGWWLPAGAWLPHLGKIVSRVIGFFEGHHEDPADQNVTGAPLRMFEEPIHMTHPDLMSSIPRTYIVCTGGTLVGQLLMTGFRSALHPRLRPPRGPNWRHRRLPTTHRAMITMPHEVARLLLEPATGEPQLR</sequence>
<accession>A0A7I7PK29</accession>
<dbReference type="InterPro" id="IPR029058">
    <property type="entry name" value="AB_hydrolase_fold"/>
</dbReference>
<feature type="domain" description="AB hydrolase-1" evidence="1">
    <location>
        <begin position="5"/>
        <end position="248"/>
    </location>
</feature>
<evidence type="ECO:0000313" key="5">
    <source>
        <dbReference type="Proteomes" id="UP000466894"/>
    </source>
</evidence>
<dbReference type="AlphaFoldDB" id="A0A7I7PK29"/>
<dbReference type="Proteomes" id="UP000192374">
    <property type="component" value="Unassembled WGS sequence"/>
</dbReference>
<evidence type="ECO:0000313" key="2">
    <source>
        <dbReference type="EMBL" id="BBY08931.1"/>
    </source>
</evidence>
<dbReference type="EMBL" id="MVIC01000008">
    <property type="protein sequence ID" value="ORB16275.1"/>
    <property type="molecule type" value="Genomic_DNA"/>
</dbReference>
<reference evidence="3 4" key="1">
    <citation type="submission" date="2017-02" db="EMBL/GenBank/DDBJ databases">
        <title>The new phylogeny of genus Mycobacterium.</title>
        <authorList>
            <person name="Tortoli E."/>
            <person name="Trovato A."/>
            <person name="Cirillo D.M."/>
        </authorList>
    </citation>
    <scope>NUCLEOTIDE SEQUENCE [LARGE SCALE GENOMIC DNA]</scope>
    <source>
        <strain evidence="3 4">DSM 45145</strain>
    </source>
</reference>
<protein>
    <submittedName>
        <fullName evidence="2">Esterase</fullName>
    </submittedName>
</protein>
<proteinExistence type="predicted"/>
<dbReference type="PANTHER" id="PTHR37017:SF11">
    <property type="entry name" value="ESTERASE_LIPASE_THIOESTERASE DOMAIN-CONTAINING PROTEIN"/>
    <property type="match status" value="1"/>
</dbReference>
<dbReference type="Gene3D" id="3.40.50.1820">
    <property type="entry name" value="alpha/beta hydrolase"/>
    <property type="match status" value="1"/>
</dbReference>
<name>A0A7I7PK29_9MYCO</name>
<reference evidence="2 5" key="2">
    <citation type="journal article" date="2019" name="Emerg. Microbes Infect.">
        <title>Comprehensive subspecies identification of 175 nontuberculous mycobacteria species based on 7547 genomic profiles.</title>
        <authorList>
            <person name="Matsumoto Y."/>
            <person name="Kinjo T."/>
            <person name="Motooka D."/>
            <person name="Nabeya D."/>
            <person name="Jung N."/>
            <person name="Uechi K."/>
            <person name="Horii T."/>
            <person name="Iida T."/>
            <person name="Fujita J."/>
            <person name="Nakamura S."/>
        </authorList>
    </citation>
    <scope>NUCLEOTIDE SEQUENCE [LARGE SCALE GENOMIC DNA]</scope>
    <source>
        <strain evidence="2 5">JCM 16367</strain>
    </source>
</reference>
<organism evidence="2 5">
    <name type="scientific">Mycobacterium noviomagense</name>
    <dbReference type="NCBI Taxonomy" id="459858"/>
    <lineage>
        <taxon>Bacteria</taxon>
        <taxon>Bacillati</taxon>
        <taxon>Actinomycetota</taxon>
        <taxon>Actinomycetes</taxon>
        <taxon>Mycobacteriales</taxon>
        <taxon>Mycobacteriaceae</taxon>
        <taxon>Mycobacterium</taxon>
    </lineage>
</organism>
<evidence type="ECO:0000313" key="4">
    <source>
        <dbReference type="Proteomes" id="UP000192374"/>
    </source>
</evidence>
<dbReference type="RefSeq" id="WP_083086940.1">
    <property type="nucleotide sequence ID" value="NZ_AP022583.1"/>
</dbReference>
<dbReference type="InterPro" id="IPR052897">
    <property type="entry name" value="Sec-Metab_Biosynth_Hydrolase"/>
</dbReference>
<gene>
    <name evidence="3" type="ORF">BST37_06875</name>
    <name evidence="2" type="ORF">MNVI_42490</name>
</gene>
<dbReference type="OrthoDB" id="9773549at2"/>
<dbReference type="Pfam" id="PF12697">
    <property type="entry name" value="Abhydrolase_6"/>
    <property type="match status" value="1"/>
</dbReference>
<dbReference type="KEGG" id="mnv:MNVI_42490"/>
<dbReference type="Proteomes" id="UP000466894">
    <property type="component" value="Chromosome"/>
</dbReference>
<dbReference type="GO" id="GO:0003824">
    <property type="term" value="F:catalytic activity"/>
    <property type="evidence" value="ECO:0007669"/>
    <property type="project" value="UniProtKB-ARBA"/>
</dbReference>
<dbReference type="EMBL" id="AP022583">
    <property type="protein sequence ID" value="BBY08931.1"/>
    <property type="molecule type" value="Genomic_DNA"/>
</dbReference>
<evidence type="ECO:0000259" key="1">
    <source>
        <dbReference type="Pfam" id="PF12697"/>
    </source>
</evidence>
<reference evidence="2" key="3">
    <citation type="submission" date="2020-02" db="EMBL/GenBank/DDBJ databases">
        <authorList>
            <person name="Matsumoto Y."/>
            <person name="Motooka D."/>
            <person name="Nakamura S."/>
        </authorList>
    </citation>
    <scope>NUCLEOTIDE SEQUENCE</scope>
    <source>
        <strain evidence="2">JCM 16367</strain>
    </source>
</reference>
<evidence type="ECO:0000313" key="3">
    <source>
        <dbReference type="EMBL" id="ORB16275.1"/>
    </source>
</evidence>